<proteinExistence type="predicted"/>
<evidence type="ECO:0000256" key="2">
    <source>
        <dbReference type="SAM" id="SignalP"/>
    </source>
</evidence>
<organism evidence="3 4">
    <name type="scientific">Ophiocordyceps unilateralis</name>
    <name type="common">Zombie-ant fungus</name>
    <name type="synonym">Torrubia unilateralis</name>
    <dbReference type="NCBI Taxonomy" id="268505"/>
    <lineage>
        <taxon>Eukaryota</taxon>
        <taxon>Fungi</taxon>
        <taxon>Dikarya</taxon>
        <taxon>Ascomycota</taxon>
        <taxon>Pezizomycotina</taxon>
        <taxon>Sordariomycetes</taxon>
        <taxon>Hypocreomycetidae</taxon>
        <taxon>Hypocreales</taxon>
        <taxon>Ophiocordycipitaceae</taxon>
        <taxon>Ophiocordyceps</taxon>
    </lineage>
</organism>
<keyword evidence="2" id="KW-0732">Signal</keyword>
<gene>
    <name evidence="3" type="ORF">XA68_15546</name>
</gene>
<dbReference type="OrthoDB" id="10267319at2759"/>
<keyword evidence="4" id="KW-1185">Reference proteome</keyword>
<feature type="chain" id="PRO_5013038389" evidence="2">
    <location>
        <begin position="18"/>
        <end position="122"/>
    </location>
</feature>
<reference evidence="3 4" key="1">
    <citation type="journal article" date="2015" name="BMC Genomics">
        <title>Gene expression during zombie ant biting behavior reflects the complexity underlying fungal parasitic behavioral manipulation.</title>
        <authorList>
            <person name="de Bekker C."/>
            <person name="Ohm R.A."/>
            <person name="Loreto R.G."/>
            <person name="Sebastian A."/>
            <person name="Albert I."/>
            <person name="Merrow M."/>
            <person name="Brachmann A."/>
            <person name="Hughes D.P."/>
        </authorList>
    </citation>
    <scope>NUCLEOTIDE SEQUENCE [LARGE SCALE GENOMIC DNA]</scope>
    <source>
        <strain evidence="3 4">SC16a</strain>
    </source>
</reference>
<dbReference type="Proteomes" id="UP000037136">
    <property type="component" value="Unassembled WGS sequence"/>
</dbReference>
<evidence type="ECO:0000256" key="1">
    <source>
        <dbReference type="SAM" id="MobiDB-lite"/>
    </source>
</evidence>
<protein>
    <submittedName>
        <fullName evidence="3">Uncharacterized protein</fullName>
    </submittedName>
</protein>
<feature type="compositionally biased region" description="Low complexity" evidence="1">
    <location>
        <begin position="101"/>
        <end position="110"/>
    </location>
</feature>
<feature type="compositionally biased region" description="Gly residues" evidence="1">
    <location>
        <begin position="111"/>
        <end position="122"/>
    </location>
</feature>
<name>A0A2A9PLB5_OPHUN</name>
<sequence length="122" mass="12352">MKVTVLFLTALAGLAQAQPLPAPQPKAVLQARQIPNPLAIPLLLAELPQGAFYLFSSPINVAKALATNVVEKGVGGLNKFLDKIDNKRKMKNGGVLPSGKGSAPPENGAPGAPGAGEGAPPA</sequence>
<feature type="signal peptide" evidence="2">
    <location>
        <begin position="1"/>
        <end position="17"/>
    </location>
</feature>
<reference evidence="3 4" key="2">
    <citation type="journal article" date="2017" name="Sci. Rep.">
        <title>Ant-infecting Ophiocordyceps genomes reveal a high diversity of potential behavioral manipulation genes and a possible major role for enterotoxins.</title>
        <authorList>
            <person name="de Bekker C."/>
            <person name="Ohm R.A."/>
            <person name="Evans H.C."/>
            <person name="Brachmann A."/>
            <person name="Hughes D.P."/>
        </authorList>
    </citation>
    <scope>NUCLEOTIDE SEQUENCE [LARGE SCALE GENOMIC DNA]</scope>
    <source>
        <strain evidence="3 4">SC16a</strain>
    </source>
</reference>
<feature type="region of interest" description="Disordered" evidence="1">
    <location>
        <begin position="88"/>
        <end position="122"/>
    </location>
</feature>
<dbReference type="EMBL" id="LAZP02000046">
    <property type="protein sequence ID" value="PFH62004.1"/>
    <property type="molecule type" value="Genomic_DNA"/>
</dbReference>
<evidence type="ECO:0000313" key="3">
    <source>
        <dbReference type="EMBL" id="PFH62004.1"/>
    </source>
</evidence>
<comment type="caution">
    <text evidence="3">The sequence shown here is derived from an EMBL/GenBank/DDBJ whole genome shotgun (WGS) entry which is preliminary data.</text>
</comment>
<dbReference type="AlphaFoldDB" id="A0A2A9PLB5"/>
<evidence type="ECO:0000313" key="4">
    <source>
        <dbReference type="Proteomes" id="UP000037136"/>
    </source>
</evidence>
<accession>A0A2A9PLB5</accession>